<name>A0A1S4FYY6_AEDAE</name>
<dbReference type="AlphaFoldDB" id="A0A1S4FYY6"/>
<dbReference type="Proteomes" id="UP000008820">
    <property type="component" value="Chromosome 1"/>
</dbReference>
<evidence type="ECO:0000313" key="5">
    <source>
        <dbReference type="Proteomes" id="UP000008820"/>
    </source>
</evidence>
<evidence type="ECO:0000256" key="1">
    <source>
        <dbReference type="SAM" id="Coils"/>
    </source>
</evidence>
<keyword evidence="3" id="KW-1133">Transmembrane helix</keyword>
<keyword evidence="3" id="KW-0812">Transmembrane</keyword>
<organism evidence="4 5">
    <name type="scientific">Aedes aegypti</name>
    <name type="common">Yellowfever mosquito</name>
    <name type="synonym">Culex aegypti</name>
    <dbReference type="NCBI Taxonomy" id="7159"/>
    <lineage>
        <taxon>Eukaryota</taxon>
        <taxon>Metazoa</taxon>
        <taxon>Ecdysozoa</taxon>
        <taxon>Arthropoda</taxon>
        <taxon>Hexapoda</taxon>
        <taxon>Insecta</taxon>
        <taxon>Pterygota</taxon>
        <taxon>Neoptera</taxon>
        <taxon>Endopterygota</taxon>
        <taxon>Diptera</taxon>
        <taxon>Nematocera</taxon>
        <taxon>Culicoidea</taxon>
        <taxon>Culicidae</taxon>
        <taxon>Culicinae</taxon>
        <taxon>Aedini</taxon>
        <taxon>Aedes</taxon>
        <taxon>Stegomyia</taxon>
    </lineage>
</organism>
<evidence type="ECO:0000313" key="4">
    <source>
        <dbReference type="EnsemblMetazoa" id="AAEL013288-PA"/>
    </source>
</evidence>
<keyword evidence="5" id="KW-1185">Reference proteome</keyword>
<evidence type="ECO:0000256" key="3">
    <source>
        <dbReference type="SAM" id="Phobius"/>
    </source>
</evidence>
<dbReference type="Pfam" id="PF14802">
    <property type="entry name" value="TMEM192"/>
    <property type="match status" value="1"/>
</dbReference>
<feature type="region of interest" description="Disordered" evidence="2">
    <location>
        <begin position="1"/>
        <end position="29"/>
    </location>
</feature>
<feature type="transmembrane region" description="Helical" evidence="3">
    <location>
        <begin position="182"/>
        <end position="203"/>
    </location>
</feature>
<dbReference type="EnsemblMetazoa" id="AAEL013288-RA">
    <property type="protein sequence ID" value="AAEL013288-PA"/>
    <property type="gene ID" value="AAEL013288"/>
</dbReference>
<feature type="compositionally biased region" description="Polar residues" evidence="2">
    <location>
        <begin position="9"/>
        <end position="29"/>
    </location>
</feature>
<sequence length="260" mass="29889">MDTFADYVSQHTTRSVGSENGNTTRGSPNQTSFFESDQDHVKCSFKPWVMITLLSLHWIASWAITITGIVLIFKPFDDLVLCHLFYLMVYLRVGYWFGTYKLNEAIKDSCRKLVHENYELYESLTIYRKAPLQIVSFWNTALFAVLGYAKSFFVQNGTATLKGPCKHPFDNDLLDALRSPQMVIVIFCAIESLVLSCFYMIAFTRLMKASWPSTDQYTKLHEHLNAEQTLRRQAEKIKILEIKRAQLKNRAAAIGLLDCN</sequence>
<keyword evidence="1" id="KW-0175">Coiled coil</keyword>
<feature type="coiled-coil region" evidence="1">
    <location>
        <begin position="223"/>
        <end position="250"/>
    </location>
</feature>
<reference evidence="4" key="2">
    <citation type="submission" date="2020-05" db="UniProtKB">
        <authorList>
            <consortium name="EnsemblMetazoa"/>
        </authorList>
    </citation>
    <scope>IDENTIFICATION</scope>
    <source>
        <strain evidence="4">LVP_AGWG</strain>
    </source>
</reference>
<dbReference type="InterPro" id="IPR029399">
    <property type="entry name" value="TMEM192"/>
</dbReference>
<dbReference type="InParanoid" id="A0A1S4FYY6"/>
<accession>A0A1S4FYY6</accession>
<protein>
    <submittedName>
        <fullName evidence="4">Uncharacterized protein</fullName>
    </submittedName>
</protein>
<evidence type="ECO:0000256" key="2">
    <source>
        <dbReference type="SAM" id="MobiDB-lite"/>
    </source>
</evidence>
<reference evidence="4 5" key="1">
    <citation type="submission" date="2017-06" db="EMBL/GenBank/DDBJ databases">
        <title>Aedes aegypti genome working group (AGWG) sequencing and assembly.</title>
        <authorList>
            <consortium name="Aedes aegypti Genome Working Group (AGWG)"/>
            <person name="Matthews B.J."/>
        </authorList>
    </citation>
    <scope>NUCLEOTIDE SEQUENCE [LARGE SCALE GENOMIC DNA]</scope>
    <source>
        <strain evidence="4 5">LVP_AGWG</strain>
    </source>
</reference>
<feature type="transmembrane region" description="Helical" evidence="3">
    <location>
        <begin position="48"/>
        <end position="73"/>
    </location>
</feature>
<keyword evidence="3" id="KW-0472">Membrane</keyword>
<gene>
    <name evidence="4" type="primary">5577590</name>
</gene>
<dbReference type="VEuPathDB" id="VectorBase:AAEL013288"/>
<feature type="transmembrane region" description="Helical" evidence="3">
    <location>
        <begin position="80"/>
        <end position="98"/>
    </location>
</feature>
<proteinExistence type="predicted"/>